<keyword evidence="1" id="KW-1133">Transmembrane helix</keyword>
<dbReference type="Gene3D" id="3.40.50.1820">
    <property type="entry name" value="alpha/beta hydrolase"/>
    <property type="match status" value="1"/>
</dbReference>
<dbReference type="EMBL" id="CAUJNA010003660">
    <property type="protein sequence ID" value="CAJ1407142.1"/>
    <property type="molecule type" value="Genomic_DNA"/>
</dbReference>
<keyword evidence="1" id="KW-0812">Transmembrane</keyword>
<name>A0AA36JK84_9DINO</name>
<evidence type="ECO:0000256" key="1">
    <source>
        <dbReference type="SAM" id="Phobius"/>
    </source>
</evidence>
<keyword evidence="3" id="KW-1185">Reference proteome</keyword>
<feature type="transmembrane region" description="Helical" evidence="1">
    <location>
        <begin position="143"/>
        <end position="167"/>
    </location>
</feature>
<dbReference type="SUPFAM" id="SSF53474">
    <property type="entry name" value="alpha/beta-Hydrolases"/>
    <property type="match status" value="1"/>
</dbReference>
<feature type="transmembrane region" description="Helical" evidence="1">
    <location>
        <begin position="67"/>
        <end position="90"/>
    </location>
</feature>
<proteinExistence type="predicted"/>
<dbReference type="InterPro" id="IPR029058">
    <property type="entry name" value="AB_hydrolase_fold"/>
</dbReference>
<sequence length="450" mass="48985">MPSSKTCRMGLRFVKTWLQDMRLQGLVLAVLCLLMLLLQCSISWALLCICELLLFHYIPRRRNWVDVVLGAFPCLVVAVYVIFAIVQGLPGLNGDILSDLFFAAVAVALLVCQRRKTLESLPVLPAGPQTQAAEGDDRCFCRFWGCCGVLLGISLTAQVLGMLVYLANSSRPAYTESGIAYWCQGEPNASLVVLEPGYLASPGSLYFVQQALAQTTRACTYDPVGTGFSAGHASGFRSDAVAMKDVVDSELAQHEGSDSWLVVVGGHSRGHLTACRFWVDFVSFYERLAVLGFDGSYCGQTGCDTCEGSGAGLMVVRLLVTPIFTLFSGFLRLAAALLQKPLMQAMASRPADLPDYPAAALIQFAEPYFWPRLWRGQSLRGDAWVHSYDGPTSSECSQHQLTSGSPHHLYIDARDVCTGTPRVCAEHMSLISSSWFADIASARATSFVAR</sequence>
<dbReference type="Proteomes" id="UP001178507">
    <property type="component" value="Unassembled WGS sequence"/>
</dbReference>
<reference evidence="2" key="1">
    <citation type="submission" date="2023-08" db="EMBL/GenBank/DDBJ databases">
        <authorList>
            <person name="Chen Y."/>
            <person name="Shah S."/>
            <person name="Dougan E. K."/>
            <person name="Thang M."/>
            <person name="Chan C."/>
        </authorList>
    </citation>
    <scope>NUCLEOTIDE SEQUENCE</scope>
</reference>
<organism evidence="2 3">
    <name type="scientific">Effrenium voratum</name>
    <dbReference type="NCBI Taxonomy" id="2562239"/>
    <lineage>
        <taxon>Eukaryota</taxon>
        <taxon>Sar</taxon>
        <taxon>Alveolata</taxon>
        <taxon>Dinophyceae</taxon>
        <taxon>Suessiales</taxon>
        <taxon>Symbiodiniaceae</taxon>
        <taxon>Effrenium</taxon>
    </lineage>
</organism>
<keyword evidence="1" id="KW-0472">Membrane</keyword>
<dbReference type="AlphaFoldDB" id="A0AA36JK84"/>
<accession>A0AA36JK84</accession>
<evidence type="ECO:0000313" key="2">
    <source>
        <dbReference type="EMBL" id="CAJ1407142.1"/>
    </source>
</evidence>
<feature type="transmembrane region" description="Helical" evidence="1">
    <location>
        <begin position="26"/>
        <end position="55"/>
    </location>
</feature>
<gene>
    <name evidence="2" type="ORF">EVOR1521_LOCUS28920</name>
</gene>
<evidence type="ECO:0000313" key="3">
    <source>
        <dbReference type="Proteomes" id="UP001178507"/>
    </source>
</evidence>
<protein>
    <submittedName>
        <fullName evidence="2">Uncharacterized protein</fullName>
    </submittedName>
</protein>
<feature type="transmembrane region" description="Helical" evidence="1">
    <location>
        <begin position="96"/>
        <end position="112"/>
    </location>
</feature>
<comment type="caution">
    <text evidence="2">The sequence shown here is derived from an EMBL/GenBank/DDBJ whole genome shotgun (WGS) entry which is preliminary data.</text>
</comment>